<keyword evidence="2" id="KW-0012">Acyltransferase</keyword>
<dbReference type="HOGENOM" id="CLU_026450_5_0_1"/>
<dbReference type="Pfam" id="PF22664">
    <property type="entry name" value="TRI-like_N"/>
    <property type="match status" value="1"/>
</dbReference>
<gene>
    <name evidence="5" type="ORF">PV04_07470</name>
</gene>
<evidence type="ECO:0000313" key="5">
    <source>
        <dbReference type="EMBL" id="KIW65190.1"/>
    </source>
</evidence>
<protein>
    <recommendedName>
        <fullName evidence="4">Trichothecene 3-O-acetyltransferase-like N-terminal domain-containing protein</fullName>
    </recommendedName>
</protein>
<dbReference type="STRING" id="5601.A0A0D2FEA6"/>
<evidence type="ECO:0000259" key="4">
    <source>
        <dbReference type="Pfam" id="PF22664"/>
    </source>
</evidence>
<organism evidence="5 6">
    <name type="scientific">Phialophora macrospora</name>
    <dbReference type="NCBI Taxonomy" id="1851006"/>
    <lineage>
        <taxon>Eukaryota</taxon>
        <taxon>Fungi</taxon>
        <taxon>Dikarya</taxon>
        <taxon>Ascomycota</taxon>
        <taxon>Pezizomycotina</taxon>
        <taxon>Eurotiomycetes</taxon>
        <taxon>Chaetothyriomycetidae</taxon>
        <taxon>Chaetothyriales</taxon>
        <taxon>Herpotrichiellaceae</taxon>
        <taxon>Phialophora</taxon>
    </lineage>
</organism>
<dbReference type="Gene3D" id="3.30.559.10">
    <property type="entry name" value="Chloramphenicol acetyltransferase-like domain"/>
    <property type="match status" value="2"/>
</dbReference>
<dbReference type="InterPro" id="IPR051283">
    <property type="entry name" value="Sec_Metabolite_Acyltrans"/>
</dbReference>
<dbReference type="AlphaFoldDB" id="A0A0D2FEA6"/>
<dbReference type="Proteomes" id="UP000054266">
    <property type="component" value="Unassembled WGS sequence"/>
</dbReference>
<feature type="region of interest" description="Disordered" evidence="3">
    <location>
        <begin position="201"/>
        <end position="220"/>
    </location>
</feature>
<dbReference type="InterPro" id="IPR023213">
    <property type="entry name" value="CAT-like_dom_sf"/>
</dbReference>
<dbReference type="PANTHER" id="PTHR31896:SF64">
    <property type="entry name" value="TRICHOTHECENE 3-O-ACETYLTRANSFERASE"/>
    <property type="match status" value="1"/>
</dbReference>
<evidence type="ECO:0000313" key="6">
    <source>
        <dbReference type="Proteomes" id="UP000054266"/>
    </source>
</evidence>
<evidence type="ECO:0000256" key="1">
    <source>
        <dbReference type="ARBA" id="ARBA00022679"/>
    </source>
</evidence>
<dbReference type="EMBL" id="KN846960">
    <property type="protein sequence ID" value="KIW65190.1"/>
    <property type="molecule type" value="Genomic_DNA"/>
</dbReference>
<sequence>MRQPGIFGQLNWDTYTVVVLGFRTSAGHTPDDITKELDQAAVKLLSAYPFLKGQVINEGRSSTSSGTYRIVPYLPHSDGKSPVRRKDCTQLCPPYDEIVRAGAPFSMLDGEVLCPVRGMGYVYDQADETPVFIIQANFIRGGLLLCFASMHNALDMNGQNILIRQFATLLRGKALDQKLVADGNQDADSIVPLLKEGEPALGHDEMRKPSSLRPANGAAPASQASNARWIYWRFPHDKLTELKKLASPNGTGRVSTNDAITAFYAQRLTAIRIAAGRLSRTESIHCLRAADGRARLNPPVSKGYLGHLVGLAYTEWPTASTVLESPLSKVASDIRASLEKVNDHNIRSLATLIHTTEDKTTIFYGAKKKLGKDVFISSWAQMDLPRTCDFGPLLSGDDKDGRPDFVRRAKMDLLPDLTYIMPKNREGDMDLGACLFEEDIEALQMDEPWTKYTRMVG</sequence>
<evidence type="ECO:0000256" key="3">
    <source>
        <dbReference type="SAM" id="MobiDB-lite"/>
    </source>
</evidence>
<evidence type="ECO:0000256" key="2">
    <source>
        <dbReference type="ARBA" id="ARBA00023315"/>
    </source>
</evidence>
<keyword evidence="1" id="KW-0808">Transferase</keyword>
<name>A0A0D2FEA6_9EURO</name>
<accession>A0A0D2FEA6</accession>
<dbReference type="PANTHER" id="PTHR31896">
    <property type="entry name" value="FAMILY REGULATORY PROTEIN, PUTATIVE (AFU_ORTHOLOGUE AFUA_3G14730)-RELATED"/>
    <property type="match status" value="1"/>
</dbReference>
<keyword evidence="6" id="KW-1185">Reference proteome</keyword>
<feature type="domain" description="Trichothecene 3-O-acetyltransferase-like N-terminal" evidence="4">
    <location>
        <begin position="15"/>
        <end position="167"/>
    </location>
</feature>
<reference evidence="5 6" key="1">
    <citation type="submission" date="2015-01" db="EMBL/GenBank/DDBJ databases">
        <title>The Genome Sequence of Capronia semiimmersa CBS27337.</title>
        <authorList>
            <consortium name="The Broad Institute Genomics Platform"/>
            <person name="Cuomo C."/>
            <person name="de Hoog S."/>
            <person name="Gorbushina A."/>
            <person name="Stielow B."/>
            <person name="Teixiera M."/>
            <person name="Abouelleil A."/>
            <person name="Chapman S.B."/>
            <person name="Priest M."/>
            <person name="Young S.K."/>
            <person name="Wortman J."/>
            <person name="Nusbaum C."/>
            <person name="Birren B."/>
        </authorList>
    </citation>
    <scope>NUCLEOTIDE SEQUENCE [LARGE SCALE GENOMIC DNA]</scope>
    <source>
        <strain evidence="5 6">CBS 27337</strain>
    </source>
</reference>
<proteinExistence type="predicted"/>
<dbReference type="GO" id="GO:0016746">
    <property type="term" value="F:acyltransferase activity"/>
    <property type="evidence" value="ECO:0007669"/>
    <property type="project" value="UniProtKB-KW"/>
</dbReference>
<dbReference type="InterPro" id="IPR054710">
    <property type="entry name" value="Tri101-like_N"/>
</dbReference>